<dbReference type="STRING" id="59926.EV02_1826"/>
<dbReference type="Gene3D" id="2.60.120.10">
    <property type="entry name" value="Jelly Rolls"/>
    <property type="match status" value="1"/>
</dbReference>
<comment type="caution">
    <text evidence="3">The sequence shown here is derived from an EMBL/GenBank/DDBJ whole genome shotgun (WGS) entry which is preliminary data.</text>
</comment>
<gene>
    <name evidence="3" type="ORF">EV02_1826</name>
</gene>
<accession>A0A0A2B7N4</accession>
<dbReference type="InterPro" id="IPR018490">
    <property type="entry name" value="cNMP-bd_dom_sf"/>
</dbReference>
<dbReference type="InterPro" id="IPR014710">
    <property type="entry name" value="RmlC-like_jellyroll"/>
</dbReference>
<dbReference type="InterPro" id="IPR000595">
    <property type="entry name" value="cNMP-bd_dom"/>
</dbReference>
<dbReference type="EMBL" id="JNAS01000002">
    <property type="protein sequence ID" value="KGG09147.1"/>
    <property type="molecule type" value="Genomic_DNA"/>
</dbReference>
<evidence type="ECO:0000256" key="1">
    <source>
        <dbReference type="SAM" id="Phobius"/>
    </source>
</evidence>
<keyword evidence="1" id="KW-0472">Membrane</keyword>
<feature type="transmembrane region" description="Helical" evidence="1">
    <location>
        <begin position="20"/>
        <end position="45"/>
    </location>
</feature>
<dbReference type="AlphaFoldDB" id="A0A0A2B7N4"/>
<sequence length="225" mass="25826">MINFVLTPDWVEAILGTIEGLSFICSSLIILRFIIVALSIANFFFCYWVGLGTAENVSILLLAILHFSLNIYMISLFYYSRSIRCVPIGWRDTYKNYFFLFLPFEFKNMLKFGDIIKHKNKKSLKLVSKNSEFENLAFVVDGEASITIENDVEVAKLKKGDWISEFSFITGDKTSANVISNNIFAISWSKATLENLKIKKPELFEKINSLIARNLCEKLIRSNKK</sequence>
<name>A0A0A2B7N4_PROMR</name>
<organism evidence="3 4">
    <name type="scientific">Prochlorococcus marinus str. SB</name>
    <dbReference type="NCBI Taxonomy" id="59926"/>
    <lineage>
        <taxon>Bacteria</taxon>
        <taxon>Bacillati</taxon>
        <taxon>Cyanobacteriota</taxon>
        <taxon>Cyanophyceae</taxon>
        <taxon>Synechococcales</taxon>
        <taxon>Prochlorococcaceae</taxon>
        <taxon>Prochlorococcus</taxon>
    </lineage>
</organism>
<dbReference type="SUPFAM" id="SSF51206">
    <property type="entry name" value="cAMP-binding domain-like"/>
    <property type="match status" value="1"/>
</dbReference>
<evidence type="ECO:0000259" key="2">
    <source>
        <dbReference type="PROSITE" id="PS50042"/>
    </source>
</evidence>
<reference evidence="4" key="1">
    <citation type="journal article" date="2014" name="Sci. Data">
        <title>Genomes of diverse isolates of the marine cyanobacterium Prochlorococcus.</title>
        <authorList>
            <person name="Biller S."/>
            <person name="Berube P."/>
            <person name="Thompson J."/>
            <person name="Kelly L."/>
            <person name="Roggensack S."/>
            <person name="Awad L."/>
            <person name="Roache-Johnson K."/>
            <person name="Ding H."/>
            <person name="Giovannoni S.J."/>
            <person name="Moore L.R."/>
            <person name="Chisholm S.W."/>
        </authorList>
    </citation>
    <scope>NUCLEOTIDE SEQUENCE [LARGE SCALE GENOMIC DNA]</scope>
    <source>
        <strain evidence="4">SB</strain>
    </source>
</reference>
<evidence type="ECO:0000313" key="3">
    <source>
        <dbReference type="EMBL" id="KGG09147.1"/>
    </source>
</evidence>
<feature type="domain" description="Cyclic nucleotide-binding" evidence="2">
    <location>
        <begin position="126"/>
        <end position="180"/>
    </location>
</feature>
<feature type="transmembrane region" description="Helical" evidence="1">
    <location>
        <begin position="57"/>
        <end position="79"/>
    </location>
</feature>
<dbReference type="RefSeq" id="WP_032520365.1">
    <property type="nucleotide sequence ID" value="NZ_CP138981.1"/>
</dbReference>
<dbReference type="PROSITE" id="PS50042">
    <property type="entry name" value="CNMP_BINDING_3"/>
    <property type="match status" value="1"/>
</dbReference>
<dbReference type="Proteomes" id="UP000030345">
    <property type="component" value="Unassembled WGS sequence"/>
</dbReference>
<proteinExistence type="predicted"/>
<evidence type="ECO:0000313" key="4">
    <source>
        <dbReference type="Proteomes" id="UP000030345"/>
    </source>
</evidence>
<keyword evidence="1" id="KW-0812">Transmembrane</keyword>
<dbReference type="OrthoDB" id="539751at2"/>
<keyword evidence="1" id="KW-1133">Transmembrane helix</keyword>
<protein>
    <recommendedName>
        <fullName evidence="2">Cyclic nucleotide-binding domain-containing protein</fullName>
    </recommendedName>
</protein>